<organism evidence="2 3">
    <name type="scientific">Cetraspora pellucida</name>
    <dbReference type="NCBI Taxonomy" id="1433469"/>
    <lineage>
        <taxon>Eukaryota</taxon>
        <taxon>Fungi</taxon>
        <taxon>Fungi incertae sedis</taxon>
        <taxon>Mucoromycota</taxon>
        <taxon>Glomeromycotina</taxon>
        <taxon>Glomeromycetes</taxon>
        <taxon>Diversisporales</taxon>
        <taxon>Gigasporaceae</taxon>
        <taxon>Cetraspora</taxon>
    </lineage>
</organism>
<dbReference type="EMBL" id="CAJVQA010001030">
    <property type="protein sequence ID" value="CAG8500033.1"/>
    <property type="molecule type" value="Genomic_DNA"/>
</dbReference>
<gene>
    <name evidence="2" type="ORF">CPELLU_LOCUS2403</name>
</gene>
<dbReference type="Proteomes" id="UP000789759">
    <property type="component" value="Unassembled WGS sequence"/>
</dbReference>
<evidence type="ECO:0000256" key="1">
    <source>
        <dbReference type="SAM" id="MobiDB-lite"/>
    </source>
</evidence>
<dbReference type="AlphaFoldDB" id="A0A9N8ZLS7"/>
<protein>
    <submittedName>
        <fullName evidence="2">17907_t:CDS:1</fullName>
    </submittedName>
</protein>
<keyword evidence="3" id="KW-1185">Reference proteome</keyword>
<reference evidence="2" key="1">
    <citation type="submission" date="2021-06" db="EMBL/GenBank/DDBJ databases">
        <authorList>
            <person name="Kallberg Y."/>
            <person name="Tangrot J."/>
            <person name="Rosling A."/>
        </authorList>
    </citation>
    <scope>NUCLEOTIDE SEQUENCE</scope>
    <source>
        <strain evidence="2">FL966</strain>
    </source>
</reference>
<evidence type="ECO:0000313" key="3">
    <source>
        <dbReference type="Proteomes" id="UP000789759"/>
    </source>
</evidence>
<proteinExistence type="predicted"/>
<sequence length="404" mass="46859">MHVNTVGVEAYPSGRVQSFAADACAEENDEYEDDWERYKDFKNDIKVNSKVKKRKREAHMLFHERLDNGIDDGKHLKQRNATNNSNISQKKAESTTVNNNELALQVASRITTLEMNNELEAYAKETIRDDGKRWAVCKTDIRDMLTNRSKKRLDCTLSEYFYKYMCLNLNNLIYARIDVENFSLAFYDIIDVTPGSNSDFVRSLPDNVVHEIRQSKSLPTPGMDNIDGMKEYIIGFIKTENFHNYVNESYLRTRVNNTTKFIWDYLNLLGKKSLFASSEDHNQEKDDGEDRNAGRKIDIIWSMKPTDLEFSIGEINNEIMVYEMLIPFHGLYVFCKVLRSKLPTNRVEVGLILRSISVLLKFKELLERSLTNLKSYIQDACTRTPDNENADLFITLTDLMPIKK</sequence>
<evidence type="ECO:0000313" key="2">
    <source>
        <dbReference type="EMBL" id="CAG8500033.1"/>
    </source>
</evidence>
<comment type="caution">
    <text evidence="2">The sequence shown here is derived from an EMBL/GenBank/DDBJ whole genome shotgun (WGS) entry which is preliminary data.</text>
</comment>
<feature type="region of interest" description="Disordered" evidence="1">
    <location>
        <begin position="71"/>
        <end position="94"/>
    </location>
</feature>
<dbReference type="OrthoDB" id="2431558at2759"/>
<accession>A0A9N8ZLS7</accession>
<feature type="compositionally biased region" description="Polar residues" evidence="1">
    <location>
        <begin position="79"/>
        <end position="94"/>
    </location>
</feature>
<name>A0A9N8ZLS7_9GLOM</name>